<dbReference type="InterPro" id="IPR046335">
    <property type="entry name" value="LacI/GalR-like_sensor"/>
</dbReference>
<dbReference type="EMBL" id="VSSQ01047942">
    <property type="protein sequence ID" value="MPN01972.1"/>
    <property type="molecule type" value="Genomic_DNA"/>
</dbReference>
<dbReference type="SUPFAM" id="SSF53822">
    <property type="entry name" value="Periplasmic binding protein-like I"/>
    <property type="match status" value="1"/>
</dbReference>
<gene>
    <name evidence="5" type="ORF">SDC9_149185</name>
</gene>
<evidence type="ECO:0000256" key="1">
    <source>
        <dbReference type="ARBA" id="ARBA00023015"/>
    </source>
</evidence>
<evidence type="ECO:0000313" key="5">
    <source>
        <dbReference type="EMBL" id="MPN01972.1"/>
    </source>
</evidence>
<dbReference type="InterPro" id="IPR028082">
    <property type="entry name" value="Peripla_BP_I"/>
</dbReference>
<dbReference type="Gene3D" id="3.40.50.2300">
    <property type="match status" value="2"/>
</dbReference>
<evidence type="ECO:0000259" key="4">
    <source>
        <dbReference type="Pfam" id="PF13377"/>
    </source>
</evidence>
<protein>
    <recommendedName>
        <fullName evidence="4">Transcriptional regulator LacI/GalR-like sensor domain-containing protein</fullName>
    </recommendedName>
</protein>
<dbReference type="AlphaFoldDB" id="A0A645EL31"/>
<evidence type="ECO:0000256" key="2">
    <source>
        <dbReference type="ARBA" id="ARBA00023125"/>
    </source>
</evidence>
<dbReference type="Pfam" id="PF13377">
    <property type="entry name" value="Peripla_BP_3"/>
    <property type="match status" value="1"/>
</dbReference>
<name>A0A645EL31_9ZZZZ</name>
<keyword evidence="3" id="KW-0804">Transcription</keyword>
<reference evidence="5" key="1">
    <citation type="submission" date="2019-08" db="EMBL/GenBank/DDBJ databases">
        <authorList>
            <person name="Kucharzyk K."/>
            <person name="Murdoch R.W."/>
            <person name="Higgins S."/>
            <person name="Loffler F."/>
        </authorList>
    </citation>
    <scope>NUCLEOTIDE SEQUENCE</scope>
</reference>
<evidence type="ECO:0000256" key="3">
    <source>
        <dbReference type="ARBA" id="ARBA00023163"/>
    </source>
</evidence>
<organism evidence="5">
    <name type="scientific">bioreactor metagenome</name>
    <dbReference type="NCBI Taxonomy" id="1076179"/>
    <lineage>
        <taxon>unclassified sequences</taxon>
        <taxon>metagenomes</taxon>
        <taxon>ecological metagenomes</taxon>
    </lineage>
</organism>
<sequence>MVCRELKARGLSCPEDYSIITFDNSIDNVFGLELTHLHVYPRELGHKSAQRLYQIMTSGGKDTVSYKIVLPLELVSGNSVGNAGKIL</sequence>
<keyword evidence="1" id="KW-0805">Transcription regulation</keyword>
<comment type="caution">
    <text evidence="5">The sequence shown here is derived from an EMBL/GenBank/DDBJ whole genome shotgun (WGS) entry which is preliminary data.</text>
</comment>
<keyword evidence="2" id="KW-0238">DNA-binding</keyword>
<proteinExistence type="predicted"/>
<dbReference type="GO" id="GO:0003677">
    <property type="term" value="F:DNA binding"/>
    <property type="evidence" value="ECO:0007669"/>
    <property type="project" value="UniProtKB-KW"/>
</dbReference>
<feature type="domain" description="Transcriptional regulator LacI/GalR-like sensor" evidence="4">
    <location>
        <begin position="2"/>
        <end position="80"/>
    </location>
</feature>
<accession>A0A645EL31</accession>